<proteinExistence type="predicted"/>
<comment type="caution">
    <text evidence="10">The sequence shown here is derived from an EMBL/GenBank/DDBJ whole genome shotgun (WGS) entry which is preliminary data.</text>
</comment>
<evidence type="ECO:0000256" key="1">
    <source>
        <dbReference type="ARBA" id="ARBA00004123"/>
    </source>
</evidence>
<dbReference type="SUPFAM" id="SSF46689">
    <property type="entry name" value="Homeodomain-like"/>
    <property type="match status" value="1"/>
</dbReference>
<dbReference type="GO" id="GO:1990641">
    <property type="term" value="P:response to iron ion starvation"/>
    <property type="evidence" value="ECO:0007669"/>
    <property type="project" value="UniProtKB-ARBA"/>
</dbReference>
<dbReference type="InterPro" id="IPR017930">
    <property type="entry name" value="Myb_dom"/>
</dbReference>
<feature type="domain" description="HTH myb-type" evidence="9">
    <location>
        <begin position="64"/>
        <end position="118"/>
    </location>
</feature>
<dbReference type="InterPro" id="IPR001005">
    <property type="entry name" value="SANT/Myb"/>
</dbReference>
<keyword evidence="2" id="KW-0677">Repeat</keyword>
<dbReference type="GO" id="GO:0009723">
    <property type="term" value="P:response to ethylene"/>
    <property type="evidence" value="ECO:0007669"/>
    <property type="project" value="UniProtKB-ARBA"/>
</dbReference>
<evidence type="ECO:0000259" key="9">
    <source>
        <dbReference type="PROSITE" id="PS51294"/>
    </source>
</evidence>
<keyword evidence="6" id="KW-0539">Nucleus</keyword>
<keyword evidence="4" id="KW-0238">DNA-binding</keyword>
<feature type="region of interest" description="Disordered" evidence="7">
    <location>
        <begin position="119"/>
        <end position="240"/>
    </location>
</feature>
<dbReference type="GO" id="GO:0005634">
    <property type="term" value="C:nucleus"/>
    <property type="evidence" value="ECO:0007669"/>
    <property type="project" value="UniProtKB-SubCell"/>
</dbReference>
<feature type="compositionally biased region" description="Basic and acidic residues" evidence="7">
    <location>
        <begin position="180"/>
        <end position="210"/>
    </location>
</feature>
<feature type="compositionally biased region" description="Low complexity" evidence="7">
    <location>
        <begin position="214"/>
        <end position="226"/>
    </location>
</feature>
<organism evidence="10 11">
    <name type="scientific">Ziziphus jujuba var. spinosa</name>
    <dbReference type="NCBI Taxonomy" id="714518"/>
    <lineage>
        <taxon>Eukaryota</taxon>
        <taxon>Viridiplantae</taxon>
        <taxon>Streptophyta</taxon>
        <taxon>Embryophyta</taxon>
        <taxon>Tracheophyta</taxon>
        <taxon>Spermatophyta</taxon>
        <taxon>Magnoliopsida</taxon>
        <taxon>eudicotyledons</taxon>
        <taxon>Gunneridae</taxon>
        <taxon>Pentapetalae</taxon>
        <taxon>rosids</taxon>
        <taxon>fabids</taxon>
        <taxon>Rosales</taxon>
        <taxon>Rhamnaceae</taxon>
        <taxon>Paliureae</taxon>
        <taxon>Ziziphus</taxon>
    </lineage>
</organism>
<dbReference type="InterPro" id="IPR009057">
    <property type="entry name" value="Homeodomain-like_sf"/>
</dbReference>
<evidence type="ECO:0000259" key="8">
    <source>
        <dbReference type="PROSITE" id="PS50090"/>
    </source>
</evidence>
<evidence type="ECO:0000256" key="5">
    <source>
        <dbReference type="ARBA" id="ARBA00023163"/>
    </source>
</evidence>
<accession>A0A978VCL8</accession>
<gene>
    <name evidence="10" type="ORF">FEM48_Zijuj05G0036800</name>
</gene>
<evidence type="ECO:0000256" key="6">
    <source>
        <dbReference type="ARBA" id="ARBA00023242"/>
    </source>
</evidence>
<feature type="domain" description="Myb-like" evidence="8">
    <location>
        <begin position="64"/>
        <end position="114"/>
    </location>
</feature>
<feature type="domain" description="Myb-like" evidence="8">
    <location>
        <begin position="11"/>
        <end position="63"/>
    </location>
</feature>
<sequence length="396" mass="45086">MGRGRAPCCDKTQVKRGPWSPAEDLRLITFIQKFGHENWRALPKQAGLLRCGKSCRLRWINYLRPDVKRGNFTKEEEETIIKLHKALGNRWSKIASHLPGRTDNEIKNVWNTHLKKRISSKNSTAASDDQISKESSITSSSLSSSSSSSSSSSLSSSNSVLSSGNKHNFESPELVGNDIQSDHHRKDLEKNIDHDNDHDHHAQVKKDPLKEVTSSFSVSSYDSIGSNSSQIVEVSKPGDDHDHQENYMDLMLLDYDVNTMEVNQPDDEVIPLEADFDFWDMLDNLCPFQPNNNHGHDHHQVHCHSSSFEEEHSREIENKKWFRYLENELGLEATAKENDDGDENLQELVAKDHDVKESFQCDIEEEARVGVQEFDPCLTTTTYCPMWLSLPKKSPI</sequence>
<dbReference type="FunFam" id="1.10.10.60:FF:000310">
    <property type="entry name" value="MYB transcription factor"/>
    <property type="match status" value="1"/>
</dbReference>
<dbReference type="GO" id="GO:0003677">
    <property type="term" value="F:DNA binding"/>
    <property type="evidence" value="ECO:0007669"/>
    <property type="project" value="UniProtKB-KW"/>
</dbReference>
<dbReference type="Gene3D" id="1.10.10.60">
    <property type="entry name" value="Homeodomain-like"/>
    <property type="match status" value="2"/>
</dbReference>
<evidence type="ECO:0000313" key="11">
    <source>
        <dbReference type="Proteomes" id="UP000813462"/>
    </source>
</evidence>
<dbReference type="GO" id="GO:0010468">
    <property type="term" value="P:regulation of gene expression"/>
    <property type="evidence" value="ECO:0007669"/>
    <property type="project" value="UniProtKB-ARBA"/>
</dbReference>
<keyword evidence="3" id="KW-0805">Transcription regulation</keyword>
<dbReference type="PROSITE" id="PS51294">
    <property type="entry name" value="HTH_MYB"/>
    <property type="match status" value="2"/>
</dbReference>
<evidence type="ECO:0000313" key="10">
    <source>
        <dbReference type="EMBL" id="KAH7528107.1"/>
    </source>
</evidence>
<dbReference type="CDD" id="cd00167">
    <property type="entry name" value="SANT"/>
    <property type="match status" value="2"/>
</dbReference>
<dbReference type="InterPro" id="IPR051953">
    <property type="entry name" value="Plant_SW-associated_TFs"/>
</dbReference>
<evidence type="ECO:0000256" key="2">
    <source>
        <dbReference type="ARBA" id="ARBA00022737"/>
    </source>
</evidence>
<feature type="domain" description="HTH myb-type" evidence="9">
    <location>
        <begin position="11"/>
        <end position="63"/>
    </location>
</feature>
<dbReference type="FunFam" id="1.10.10.60:FF:000015">
    <property type="entry name" value="Transcription factor RAX3"/>
    <property type="match status" value="1"/>
</dbReference>
<evidence type="ECO:0000256" key="3">
    <source>
        <dbReference type="ARBA" id="ARBA00023015"/>
    </source>
</evidence>
<evidence type="ECO:0000256" key="4">
    <source>
        <dbReference type="ARBA" id="ARBA00023125"/>
    </source>
</evidence>
<reference evidence="10" key="1">
    <citation type="journal article" date="2021" name="Front. Plant Sci.">
        <title>Chromosome-Scale Genome Assembly for Chinese Sour Jujube and Insights Into Its Genome Evolution and Domestication Signature.</title>
        <authorList>
            <person name="Shen L.-Y."/>
            <person name="Luo H."/>
            <person name="Wang X.-L."/>
            <person name="Wang X.-M."/>
            <person name="Qiu X.-J."/>
            <person name="Liu H."/>
            <person name="Zhou S.-S."/>
            <person name="Jia K.-H."/>
            <person name="Nie S."/>
            <person name="Bao Y.-T."/>
            <person name="Zhang R.-G."/>
            <person name="Yun Q.-Z."/>
            <person name="Chai Y.-H."/>
            <person name="Lu J.-Y."/>
            <person name="Li Y."/>
            <person name="Zhao S.-W."/>
            <person name="Mao J.-F."/>
            <person name="Jia S.-G."/>
            <person name="Mao Y.-M."/>
        </authorList>
    </citation>
    <scope>NUCLEOTIDE SEQUENCE</scope>
    <source>
        <strain evidence="10">AT0</strain>
        <tissue evidence="10">Leaf</tissue>
    </source>
</reference>
<feature type="compositionally biased region" description="Low complexity" evidence="7">
    <location>
        <begin position="133"/>
        <end position="163"/>
    </location>
</feature>
<protein>
    <submittedName>
        <fullName evidence="10">Uncharacterized protein</fullName>
    </submittedName>
</protein>
<dbReference type="EMBL" id="JAEACU010000005">
    <property type="protein sequence ID" value="KAH7528107.1"/>
    <property type="molecule type" value="Genomic_DNA"/>
</dbReference>
<keyword evidence="5" id="KW-0804">Transcription</keyword>
<dbReference type="OrthoDB" id="2143914at2759"/>
<dbReference type="AlphaFoldDB" id="A0A978VCL8"/>
<dbReference type="Proteomes" id="UP000813462">
    <property type="component" value="Unassembled WGS sequence"/>
</dbReference>
<dbReference type="Pfam" id="PF00249">
    <property type="entry name" value="Myb_DNA-binding"/>
    <property type="match status" value="2"/>
</dbReference>
<dbReference type="PANTHER" id="PTHR47997">
    <property type="entry name" value="MYB DOMAIN PROTEIN 55"/>
    <property type="match status" value="1"/>
</dbReference>
<evidence type="ECO:0000256" key="7">
    <source>
        <dbReference type="SAM" id="MobiDB-lite"/>
    </source>
</evidence>
<dbReference type="SMART" id="SM00717">
    <property type="entry name" value="SANT"/>
    <property type="match status" value="2"/>
</dbReference>
<feature type="compositionally biased region" description="Polar residues" evidence="7">
    <location>
        <begin position="120"/>
        <end position="129"/>
    </location>
</feature>
<dbReference type="PANTHER" id="PTHR47997:SF75">
    <property type="entry name" value="MYB DOMAIN PROTEIN 55"/>
    <property type="match status" value="1"/>
</dbReference>
<name>A0A978VCL8_ZIZJJ</name>
<dbReference type="PROSITE" id="PS50090">
    <property type="entry name" value="MYB_LIKE"/>
    <property type="match status" value="2"/>
</dbReference>
<dbReference type="GO" id="GO:1990532">
    <property type="term" value="P:stress response to nickel ion"/>
    <property type="evidence" value="ECO:0007669"/>
    <property type="project" value="UniProtKB-ARBA"/>
</dbReference>
<comment type="subcellular location">
    <subcellularLocation>
        <location evidence="1">Nucleus</location>
    </subcellularLocation>
</comment>